<dbReference type="AlphaFoldDB" id="A0A132EXN2"/>
<accession>A0A132EXN2</accession>
<evidence type="ECO:0000256" key="1">
    <source>
        <dbReference type="SAM" id="MobiDB-lite"/>
    </source>
</evidence>
<feature type="region of interest" description="Disordered" evidence="1">
    <location>
        <begin position="26"/>
        <end position="68"/>
    </location>
</feature>
<feature type="compositionally biased region" description="Basic and acidic residues" evidence="1">
    <location>
        <begin position="55"/>
        <end position="68"/>
    </location>
</feature>
<dbReference type="Proteomes" id="UP000061512">
    <property type="component" value="Unassembled WGS sequence"/>
</dbReference>
<reference evidence="2 3" key="1">
    <citation type="submission" date="2015-11" db="EMBL/GenBank/DDBJ databases">
        <title>Expanding the genomic diversity of Burkholderia species for the development of highly accurate diagnostics.</title>
        <authorList>
            <person name="Sahl J."/>
            <person name="Keim P."/>
            <person name="Wagner D."/>
        </authorList>
    </citation>
    <scope>NUCLEOTIDE SEQUENCE [LARGE SCALE GENOMIC DNA]</scope>
    <source>
        <strain evidence="2 3">MSMB574WGS</strain>
    </source>
</reference>
<organism evidence="2 3">
    <name type="scientific">Burkholderia pseudomultivorans</name>
    <dbReference type="NCBI Taxonomy" id="1207504"/>
    <lineage>
        <taxon>Bacteria</taxon>
        <taxon>Pseudomonadati</taxon>
        <taxon>Pseudomonadota</taxon>
        <taxon>Betaproteobacteria</taxon>
        <taxon>Burkholderiales</taxon>
        <taxon>Burkholderiaceae</taxon>
        <taxon>Burkholderia</taxon>
        <taxon>Burkholderia cepacia complex</taxon>
    </lineage>
</organism>
<protein>
    <submittedName>
        <fullName evidence="2">Uncharacterized protein</fullName>
    </submittedName>
</protein>
<dbReference type="EMBL" id="LPJX01000048">
    <property type="protein sequence ID" value="KWF62928.1"/>
    <property type="molecule type" value="Genomic_DNA"/>
</dbReference>
<evidence type="ECO:0000313" key="2">
    <source>
        <dbReference type="EMBL" id="KWF62928.1"/>
    </source>
</evidence>
<proteinExistence type="predicted"/>
<evidence type="ECO:0000313" key="3">
    <source>
        <dbReference type="Proteomes" id="UP000061512"/>
    </source>
</evidence>
<name>A0A132EXN2_9BURK</name>
<gene>
    <name evidence="2" type="ORF">WT57_24160</name>
</gene>
<sequence>MLVFERQLPDRGDFCVRHDAHALVLDHPGKPAPAEFEHDAGARRASRHVNTTDKMPADDWPDSKARPQ</sequence>
<comment type="caution">
    <text evidence="2">The sequence shown here is derived from an EMBL/GenBank/DDBJ whole genome shotgun (WGS) entry which is preliminary data.</text>
</comment>